<dbReference type="RefSeq" id="WP_142833870.1">
    <property type="nucleotide sequence ID" value="NZ_VFSV01000007.1"/>
</dbReference>
<dbReference type="GO" id="GO:0008641">
    <property type="term" value="F:ubiquitin-like modifier activating enzyme activity"/>
    <property type="evidence" value="ECO:0007669"/>
    <property type="project" value="InterPro"/>
</dbReference>
<dbReference type="Pfam" id="PF00899">
    <property type="entry name" value="ThiF"/>
    <property type="match status" value="1"/>
</dbReference>
<dbReference type="CDD" id="cd00757">
    <property type="entry name" value="ThiF_MoeB_HesA_family"/>
    <property type="match status" value="1"/>
</dbReference>
<accession>A0A547Q773</accession>
<comment type="caution">
    <text evidence="3">The sequence shown here is derived from an EMBL/GenBank/DDBJ whole genome shotgun (WGS) entry which is preliminary data.</text>
</comment>
<proteinExistence type="inferred from homology"/>
<dbReference type="InterPro" id="IPR045886">
    <property type="entry name" value="ThiF/MoeB/HesA"/>
</dbReference>
<evidence type="ECO:0000313" key="3">
    <source>
        <dbReference type="EMBL" id="TRD22235.1"/>
    </source>
</evidence>
<organism evidence="3 4">
    <name type="scientific">Palleronia caenipelagi</name>
    <dbReference type="NCBI Taxonomy" id="2489174"/>
    <lineage>
        <taxon>Bacteria</taxon>
        <taxon>Pseudomonadati</taxon>
        <taxon>Pseudomonadota</taxon>
        <taxon>Alphaproteobacteria</taxon>
        <taxon>Rhodobacterales</taxon>
        <taxon>Roseobacteraceae</taxon>
        <taxon>Palleronia</taxon>
    </lineage>
</organism>
<dbReference type="AlphaFoldDB" id="A0A547Q773"/>
<dbReference type="Proteomes" id="UP000318590">
    <property type="component" value="Unassembled WGS sequence"/>
</dbReference>
<name>A0A547Q773_9RHOB</name>
<dbReference type="EMBL" id="VFSV01000007">
    <property type="protein sequence ID" value="TRD22235.1"/>
    <property type="molecule type" value="Genomic_DNA"/>
</dbReference>
<comment type="similarity">
    <text evidence="1">Belongs to the HesA/MoeB/ThiF family.</text>
</comment>
<protein>
    <submittedName>
        <fullName evidence="3">HesA/MoeB/ThiF family protein</fullName>
    </submittedName>
</protein>
<dbReference type="GO" id="GO:0005829">
    <property type="term" value="C:cytosol"/>
    <property type="evidence" value="ECO:0007669"/>
    <property type="project" value="TreeGrafter"/>
</dbReference>
<dbReference type="InterPro" id="IPR000594">
    <property type="entry name" value="ThiF_NAD_FAD-bd"/>
</dbReference>
<dbReference type="GO" id="GO:0008146">
    <property type="term" value="F:sulfotransferase activity"/>
    <property type="evidence" value="ECO:0007669"/>
    <property type="project" value="TreeGrafter"/>
</dbReference>
<dbReference type="FunFam" id="3.40.50.720:FF:000080">
    <property type="entry name" value="Thiazole biosynthesis adenylyltransferase ThiF"/>
    <property type="match status" value="1"/>
</dbReference>
<reference evidence="3 4" key="1">
    <citation type="submission" date="2019-06" db="EMBL/GenBank/DDBJ databases">
        <title>Paenimaribius caenipelagi gen. nov., sp. nov., isolated from a tidal flat.</title>
        <authorList>
            <person name="Yoon J.-H."/>
        </authorList>
    </citation>
    <scope>NUCLEOTIDE SEQUENCE [LARGE SCALE GENOMIC DNA]</scope>
    <source>
        <strain evidence="3 4">JBTF-M29</strain>
    </source>
</reference>
<gene>
    <name evidence="3" type="ORF">FEV53_05805</name>
</gene>
<dbReference type="NCBIfam" id="NF004281">
    <property type="entry name" value="PRK05690.1"/>
    <property type="match status" value="1"/>
</dbReference>
<dbReference type="GO" id="GO:0004792">
    <property type="term" value="F:thiosulfate-cyanide sulfurtransferase activity"/>
    <property type="evidence" value="ECO:0007669"/>
    <property type="project" value="TreeGrafter"/>
</dbReference>
<dbReference type="InterPro" id="IPR035985">
    <property type="entry name" value="Ubiquitin-activating_enz"/>
</dbReference>
<sequence>MEDKDLLRYSRHILLGEIDIAGQERIMASHVLIIGAGGLGSPVALYLASAGVGRLTICDGDLVDLTNLQRQILHRETRIGQNKALSAQTELAGINPGCEVRSVTQRVGPEELGRLIAEADVVVDASDNFTTRHAVNRACAAACKPNVVGMAIRFAGQITVFDTRDAASPCYACFLPEDAAVEEDRCAATGVLASLTGTIGSMQATEALNILNFGSSALVGRVLLYDSLSAEWQAAPIPRQPSCPICGSR</sequence>
<dbReference type="GO" id="GO:0016779">
    <property type="term" value="F:nucleotidyltransferase activity"/>
    <property type="evidence" value="ECO:0007669"/>
    <property type="project" value="TreeGrafter"/>
</dbReference>
<keyword evidence="4" id="KW-1185">Reference proteome</keyword>
<evidence type="ECO:0000256" key="1">
    <source>
        <dbReference type="ARBA" id="ARBA00009919"/>
    </source>
</evidence>
<dbReference type="PANTHER" id="PTHR10953:SF102">
    <property type="entry name" value="ADENYLYLTRANSFERASE AND SULFURTRANSFERASE MOCS3"/>
    <property type="match status" value="1"/>
</dbReference>
<evidence type="ECO:0000259" key="2">
    <source>
        <dbReference type="Pfam" id="PF00899"/>
    </source>
</evidence>
<dbReference type="Gene3D" id="3.40.50.720">
    <property type="entry name" value="NAD(P)-binding Rossmann-like Domain"/>
    <property type="match status" value="1"/>
</dbReference>
<dbReference type="SUPFAM" id="SSF69572">
    <property type="entry name" value="Activating enzymes of the ubiquitin-like proteins"/>
    <property type="match status" value="1"/>
</dbReference>
<evidence type="ECO:0000313" key="4">
    <source>
        <dbReference type="Proteomes" id="UP000318590"/>
    </source>
</evidence>
<dbReference type="OrthoDB" id="9804286at2"/>
<feature type="domain" description="THIF-type NAD/FAD binding fold" evidence="2">
    <location>
        <begin position="9"/>
        <end position="244"/>
    </location>
</feature>
<dbReference type="PANTHER" id="PTHR10953">
    <property type="entry name" value="UBIQUITIN-ACTIVATING ENZYME E1"/>
    <property type="match status" value="1"/>
</dbReference>